<keyword evidence="2" id="KW-1185">Reference proteome</keyword>
<gene>
    <name evidence="1" type="ORF">CCS01_15090</name>
</gene>
<sequence length="70" mass="7873">MAGHPRFDRQRQVAAACLAQARRGTWRIRSAAIRDRSATVASFGGYTGPEMIDQSIEFLRNFAYQRLCPA</sequence>
<protein>
    <submittedName>
        <fullName evidence="1">Uncharacterized protein</fullName>
    </submittedName>
</protein>
<reference evidence="1 2" key="1">
    <citation type="journal article" date="2018" name="Arch. Microbiol.">
        <title>New insights into the metabolic potential of the phototrophic purple bacterium Rhodopila globiformis DSM 161(T) from its draft genome sequence and evidence for a vanadium-dependent nitrogenase.</title>
        <authorList>
            <person name="Imhoff J.F."/>
            <person name="Rahn T."/>
            <person name="Kunzel S."/>
            <person name="Neulinger S.C."/>
        </authorList>
    </citation>
    <scope>NUCLEOTIDE SEQUENCE [LARGE SCALE GENOMIC DNA]</scope>
    <source>
        <strain evidence="1 2">DSM 161</strain>
    </source>
</reference>
<proteinExistence type="predicted"/>
<dbReference type="EMBL" id="NHRY01000156">
    <property type="protein sequence ID" value="PPQ33035.1"/>
    <property type="molecule type" value="Genomic_DNA"/>
</dbReference>
<dbReference type="Proteomes" id="UP000239724">
    <property type="component" value="Unassembled WGS sequence"/>
</dbReference>
<evidence type="ECO:0000313" key="2">
    <source>
        <dbReference type="Proteomes" id="UP000239724"/>
    </source>
</evidence>
<organism evidence="1 2">
    <name type="scientific">Rhodopila globiformis</name>
    <name type="common">Rhodopseudomonas globiformis</name>
    <dbReference type="NCBI Taxonomy" id="1071"/>
    <lineage>
        <taxon>Bacteria</taxon>
        <taxon>Pseudomonadati</taxon>
        <taxon>Pseudomonadota</taxon>
        <taxon>Alphaproteobacteria</taxon>
        <taxon>Acetobacterales</taxon>
        <taxon>Acetobacteraceae</taxon>
        <taxon>Rhodopila</taxon>
    </lineage>
</organism>
<name>A0A2S6NEF7_RHOGL</name>
<dbReference type="AlphaFoldDB" id="A0A2S6NEF7"/>
<accession>A0A2S6NEF7</accession>
<evidence type="ECO:0000313" key="1">
    <source>
        <dbReference type="EMBL" id="PPQ33035.1"/>
    </source>
</evidence>
<comment type="caution">
    <text evidence="1">The sequence shown here is derived from an EMBL/GenBank/DDBJ whole genome shotgun (WGS) entry which is preliminary data.</text>
</comment>